<dbReference type="Pfam" id="PF08468">
    <property type="entry name" value="MTS_N"/>
    <property type="match status" value="1"/>
</dbReference>
<evidence type="ECO:0000313" key="10">
    <source>
        <dbReference type="Proteomes" id="UP000243053"/>
    </source>
</evidence>
<dbReference type="Gene3D" id="3.40.50.150">
    <property type="entry name" value="Vaccinia Virus protein VP39"/>
    <property type="match status" value="2"/>
</dbReference>
<comment type="caution">
    <text evidence="9">The sequence shown here is derived from an EMBL/GenBank/DDBJ whole genome shotgun (WGS) entry which is preliminary data.</text>
</comment>
<dbReference type="AlphaFoldDB" id="A0A1Y5EKM2"/>
<dbReference type="HAMAP" id="MF_01862">
    <property type="entry name" value="16SrRNA_methyltr_C"/>
    <property type="match status" value="1"/>
</dbReference>
<keyword evidence="5 6" id="KW-0949">S-adenosyl-L-methionine</keyword>
<sequence>MSCPMSLSNPSQILLRNSELLIAKAPLFINLPEDGFIEAYKEIHTPDNINCFNTNFIDYQAITKKHCSSTNNKNVTTTFASTYQTKTCHDLVIIAFPKSKAELNFTLAMITHCINEKTKIILVGEKKGGIQSAAKLTQNIFSCCQKVDAARHCLLFVGLFQPEKLSDVFNLQDWFKKYQITVEGIQLTIASLPGVFSQQKLDVGTALLLSNLPNKMTGKVLDFGCGAGVISCFIGKKFGETNLSLLDVSALALTSAQESLALNGLSGNVFPSNSLSDVNEHYQYVVSNPPFHQGVKTHYQASEDFLAGINKKLNKQGNITIVANSFLRYQPIMETYIGNTRVITKDKGFTIYRAQLS</sequence>
<keyword evidence="3 6" id="KW-0489">Methyltransferase</keyword>
<evidence type="ECO:0000259" key="8">
    <source>
        <dbReference type="Pfam" id="PF08468"/>
    </source>
</evidence>
<dbReference type="InterPro" id="IPR007848">
    <property type="entry name" value="Small_mtfrase_dom"/>
</dbReference>
<dbReference type="InterPro" id="IPR013675">
    <property type="entry name" value="Mtase_sm_N"/>
</dbReference>
<comment type="similarity">
    <text evidence="6">Belongs to the methyltransferase superfamily. RsmC family.</text>
</comment>
<dbReference type="SUPFAM" id="SSF53335">
    <property type="entry name" value="S-adenosyl-L-methionine-dependent methyltransferases"/>
    <property type="match status" value="1"/>
</dbReference>
<organism evidence="9 10">
    <name type="scientific">Colwellia psychrerythraea</name>
    <name type="common">Vibrio psychroerythus</name>
    <dbReference type="NCBI Taxonomy" id="28229"/>
    <lineage>
        <taxon>Bacteria</taxon>
        <taxon>Pseudomonadati</taxon>
        <taxon>Pseudomonadota</taxon>
        <taxon>Gammaproteobacteria</taxon>
        <taxon>Alteromonadales</taxon>
        <taxon>Colwelliaceae</taxon>
        <taxon>Colwellia</taxon>
    </lineage>
</organism>
<accession>A0A1Y5EKM2</accession>
<keyword evidence="1 6" id="KW-0963">Cytoplasm</keyword>
<evidence type="ECO:0000256" key="1">
    <source>
        <dbReference type="ARBA" id="ARBA00022490"/>
    </source>
</evidence>
<dbReference type="PANTHER" id="PTHR47816">
    <property type="entry name" value="RIBOSOMAL RNA SMALL SUBUNIT METHYLTRANSFERASE C"/>
    <property type="match status" value="1"/>
</dbReference>
<proteinExistence type="inferred from homology"/>
<evidence type="ECO:0000313" key="9">
    <source>
        <dbReference type="EMBL" id="OUR82056.1"/>
    </source>
</evidence>
<feature type="domain" description="Methyltransferase small" evidence="7">
    <location>
        <begin position="187"/>
        <end position="353"/>
    </location>
</feature>
<dbReference type="PROSITE" id="PS00092">
    <property type="entry name" value="N6_MTASE"/>
    <property type="match status" value="1"/>
</dbReference>
<evidence type="ECO:0000256" key="3">
    <source>
        <dbReference type="ARBA" id="ARBA00022603"/>
    </source>
</evidence>
<dbReference type="EMBL" id="MAAF01000041">
    <property type="protein sequence ID" value="OUR82056.1"/>
    <property type="molecule type" value="Genomic_DNA"/>
</dbReference>
<dbReference type="CDD" id="cd02440">
    <property type="entry name" value="AdoMet_MTases"/>
    <property type="match status" value="1"/>
</dbReference>
<evidence type="ECO:0000256" key="4">
    <source>
        <dbReference type="ARBA" id="ARBA00022679"/>
    </source>
</evidence>
<keyword evidence="4 6" id="KW-0808">Transferase</keyword>
<keyword evidence="2 6" id="KW-0698">rRNA processing</keyword>
<dbReference type="InterPro" id="IPR023543">
    <property type="entry name" value="rRNA_ssu_MeTfrase_C"/>
</dbReference>
<reference evidence="10" key="1">
    <citation type="journal article" date="2017" name="Proc. Natl. Acad. Sci. U.S.A.">
        <title>Simulation of Deepwater Horizon oil plume reveals substrate specialization within a complex community of hydrocarbon degraders.</title>
        <authorList>
            <person name="Hu P."/>
            <person name="Dubinsky E.A."/>
            <person name="Probst A.J."/>
            <person name="Wang J."/>
            <person name="Sieber C.M.K."/>
            <person name="Tom L.M."/>
            <person name="Gardinali P."/>
            <person name="Banfield J.F."/>
            <person name="Atlas R.M."/>
            <person name="Andersen G.L."/>
        </authorList>
    </citation>
    <scope>NUCLEOTIDE SEQUENCE [LARGE SCALE GENOMIC DNA]</scope>
</reference>
<comment type="subunit">
    <text evidence="6">Monomer.</text>
</comment>
<dbReference type="PANTHER" id="PTHR47816:SF4">
    <property type="entry name" value="RIBOSOMAL RNA SMALL SUBUNIT METHYLTRANSFERASE C"/>
    <property type="match status" value="1"/>
</dbReference>
<comment type="catalytic activity">
    <reaction evidence="6">
        <text>guanosine(1207) in 16S rRNA + S-adenosyl-L-methionine = N(2)-methylguanosine(1207) in 16S rRNA + S-adenosyl-L-homocysteine + H(+)</text>
        <dbReference type="Rhea" id="RHEA:42736"/>
        <dbReference type="Rhea" id="RHEA-COMP:10213"/>
        <dbReference type="Rhea" id="RHEA-COMP:10214"/>
        <dbReference type="ChEBI" id="CHEBI:15378"/>
        <dbReference type="ChEBI" id="CHEBI:57856"/>
        <dbReference type="ChEBI" id="CHEBI:59789"/>
        <dbReference type="ChEBI" id="CHEBI:74269"/>
        <dbReference type="ChEBI" id="CHEBI:74481"/>
        <dbReference type="EC" id="2.1.1.172"/>
    </reaction>
</comment>
<dbReference type="InterPro" id="IPR002052">
    <property type="entry name" value="DNA_methylase_N6_adenine_CS"/>
</dbReference>
<dbReference type="Pfam" id="PF05175">
    <property type="entry name" value="MTS"/>
    <property type="match status" value="1"/>
</dbReference>
<dbReference type="InterPro" id="IPR029063">
    <property type="entry name" value="SAM-dependent_MTases_sf"/>
</dbReference>
<dbReference type="GO" id="GO:0005737">
    <property type="term" value="C:cytoplasm"/>
    <property type="evidence" value="ECO:0007669"/>
    <property type="project" value="UniProtKB-SubCell"/>
</dbReference>
<dbReference type="GO" id="GO:0052914">
    <property type="term" value="F:16S rRNA (guanine(1207)-N(2))-methyltransferase activity"/>
    <property type="evidence" value="ECO:0007669"/>
    <property type="project" value="UniProtKB-EC"/>
</dbReference>
<gene>
    <name evidence="6" type="primary">rsmC</name>
    <name evidence="9" type="ORF">A9Q75_06770</name>
</gene>
<evidence type="ECO:0000256" key="2">
    <source>
        <dbReference type="ARBA" id="ARBA00022552"/>
    </source>
</evidence>
<dbReference type="GO" id="GO:0003676">
    <property type="term" value="F:nucleic acid binding"/>
    <property type="evidence" value="ECO:0007669"/>
    <property type="project" value="InterPro"/>
</dbReference>
<comment type="subcellular location">
    <subcellularLocation>
        <location evidence="6">Cytoplasm</location>
    </subcellularLocation>
</comment>
<feature type="domain" description="Methyltransferase small N-terminal" evidence="8">
    <location>
        <begin position="11"/>
        <end position="178"/>
    </location>
</feature>
<protein>
    <recommendedName>
        <fullName evidence="6">Ribosomal RNA small subunit methyltransferase C</fullName>
        <ecNumber evidence="6">2.1.1.172</ecNumber>
    </recommendedName>
    <alternativeName>
        <fullName evidence="6">16S rRNA m2G1207 methyltransferase</fullName>
    </alternativeName>
    <alternativeName>
        <fullName evidence="6">rRNA (guanine-N(2)-)-methyltransferase RsmC</fullName>
    </alternativeName>
</protein>
<dbReference type="InterPro" id="IPR046977">
    <property type="entry name" value="RsmC/RlmG"/>
</dbReference>
<evidence type="ECO:0000256" key="5">
    <source>
        <dbReference type="ARBA" id="ARBA00022691"/>
    </source>
</evidence>
<evidence type="ECO:0000259" key="7">
    <source>
        <dbReference type="Pfam" id="PF05175"/>
    </source>
</evidence>
<evidence type="ECO:0000256" key="6">
    <source>
        <dbReference type="HAMAP-Rule" id="MF_01862"/>
    </source>
</evidence>
<name>A0A1Y5EKM2_COLPS</name>
<dbReference type="EC" id="2.1.1.172" evidence="6"/>
<dbReference type="Proteomes" id="UP000243053">
    <property type="component" value="Unassembled WGS sequence"/>
</dbReference>
<comment type="function">
    <text evidence="6">Specifically methylates the guanine in position 1207 of 16S rRNA in the 30S particle.</text>
</comment>